<dbReference type="Proteomes" id="UP000565441">
    <property type="component" value="Unassembled WGS sequence"/>
</dbReference>
<dbReference type="GO" id="GO:0005778">
    <property type="term" value="C:peroxisomal membrane"/>
    <property type="evidence" value="ECO:0007669"/>
    <property type="project" value="TreeGrafter"/>
</dbReference>
<feature type="region of interest" description="Disordered" evidence="1">
    <location>
        <begin position="346"/>
        <end position="381"/>
    </location>
</feature>
<feature type="region of interest" description="Disordered" evidence="1">
    <location>
        <begin position="1"/>
        <end position="103"/>
    </location>
</feature>
<dbReference type="PANTHER" id="PTHR12774:SF2">
    <property type="entry name" value="PEROXISOMAL BIOGENESIS FACTOR 19"/>
    <property type="match status" value="1"/>
</dbReference>
<reference evidence="2 3" key="1">
    <citation type="journal article" date="2020" name="ISME J.">
        <title>Uncovering the hidden diversity of litter-decomposition mechanisms in mushroom-forming fungi.</title>
        <authorList>
            <person name="Floudas D."/>
            <person name="Bentzer J."/>
            <person name="Ahren D."/>
            <person name="Johansson T."/>
            <person name="Persson P."/>
            <person name="Tunlid A."/>
        </authorList>
    </citation>
    <scope>NUCLEOTIDE SEQUENCE [LARGE SCALE GENOMIC DNA]</scope>
    <source>
        <strain evidence="2 3">CBS 661.87</strain>
    </source>
</reference>
<organism evidence="2 3">
    <name type="scientific">Tricholomella constricta</name>
    <dbReference type="NCBI Taxonomy" id="117010"/>
    <lineage>
        <taxon>Eukaryota</taxon>
        <taxon>Fungi</taxon>
        <taxon>Dikarya</taxon>
        <taxon>Basidiomycota</taxon>
        <taxon>Agaricomycotina</taxon>
        <taxon>Agaricomycetes</taxon>
        <taxon>Agaricomycetidae</taxon>
        <taxon>Agaricales</taxon>
        <taxon>Tricholomatineae</taxon>
        <taxon>Lyophyllaceae</taxon>
        <taxon>Tricholomella</taxon>
    </lineage>
</organism>
<name>A0A8H5GWS9_9AGAR</name>
<dbReference type="Pfam" id="PF04614">
    <property type="entry name" value="Pex19"/>
    <property type="match status" value="1"/>
</dbReference>
<dbReference type="InterPro" id="IPR038322">
    <property type="entry name" value="Pex19_C_sf"/>
</dbReference>
<accession>A0A8H5GWS9</accession>
<dbReference type="GO" id="GO:0045046">
    <property type="term" value="P:protein import into peroxisome membrane"/>
    <property type="evidence" value="ECO:0007669"/>
    <property type="project" value="TreeGrafter"/>
</dbReference>
<dbReference type="AlphaFoldDB" id="A0A8H5GWS9"/>
<feature type="compositionally biased region" description="Low complexity" evidence="1">
    <location>
        <begin position="364"/>
        <end position="373"/>
    </location>
</feature>
<evidence type="ECO:0000313" key="2">
    <source>
        <dbReference type="EMBL" id="KAF5372385.1"/>
    </source>
</evidence>
<dbReference type="Gene3D" id="1.20.120.900">
    <property type="entry name" value="Pex19, mPTS binding domain"/>
    <property type="match status" value="1"/>
</dbReference>
<keyword evidence="3" id="KW-1185">Reference proteome</keyword>
<feature type="compositionally biased region" description="Acidic residues" evidence="1">
    <location>
        <begin position="16"/>
        <end position="28"/>
    </location>
</feature>
<comment type="caution">
    <text evidence="2">The sequence shown here is derived from an EMBL/GenBank/DDBJ whole genome shotgun (WGS) entry which is preliminary data.</text>
</comment>
<feature type="compositionally biased region" description="Pro residues" evidence="1">
    <location>
        <begin position="352"/>
        <end position="363"/>
    </location>
</feature>
<dbReference type="PANTHER" id="PTHR12774">
    <property type="entry name" value="PEROXISOMAL BIOGENESIS FACTOR 19"/>
    <property type="match status" value="1"/>
</dbReference>
<feature type="region of interest" description="Disordered" evidence="1">
    <location>
        <begin position="178"/>
        <end position="236"/>
    </location>
</feature>
<evidence type="ECO:0000313" key="3">
    <source>
        <dbReference type="Proteomes" id="UP000565441"/>
    </source>
</evidence>
<feature type="region of interest" description="Disordered" evidence="1">
    <location>
        <begin position="119"/>
        <end position="141"/>
    </location>
</feature>
<feature type="compositionally biased region" description="Polar residues" evidence="1">
    <location>
        <begin position="190"/>
        <end position="203"/>
    </location>
</feature>
<dbReference type="EMBL" id="JAACJP010000043">
    <property type="protein sequence ID" value="KAF5372385.1"/>
    <property type="molecule type" value="Genomic_DNA"/>
</dbReference>
<gene>
    <name evidence="2" type="ORF">D9615_009296</name>
</gene>
<evidence type="ECO:0000256" key="1">
    <source>
        <dbReference type="SAM" id="MobiDB-lite"/>
    </source>
</evidence>
<sequence length="381" mass="39445">MATPDKQKPVLPNLLDAEEDLDDLDDVLDQFAPANKGVNPPQSPGGLVSPPPPPPSATAATTFGRPRTNTRVDAPPKSVPGGLGLGTGLDSTTEADEDELSAEFSRELAKGMESLMREISGGSLPGENKGEAGEGGAVEDEEAARAFKAAWEAMLVEGMDGMAGNDVAGLEEFLGNGAKDAAKGKDGAGTAQSGSGAPQNEFQSKIKKAMDKLRESESKIQADSAPKAGAGAAGATPDSLETLLASLGELGLGGEGPEDEAELAGLLENMMGQLMSKEVLHEPLKELSDSFPSYLEKPPAPLSQEDRTRYENQLACVHKILAVFDKPSYNDDDPAVRKTISDLMAEMQGYGSPPPEVMGPLPPGMALGPDGLPQGEGCVIA</sequence>
<protein>
    <submittedName>
        <fullName evidence="2">Uncharacterized protein</fullName>
    </submittedName>
</protein>
<dbReference type="InterPro" id="IPR006708">
    <property type="entry name" value="Pex19"/>
</dbReference>
<dbReference type="GO" id="GO:0033328">
    <property type="term" value="F:peroxisome membrane targeting sequence binding"/>
    <property type="evidence" value="ECO:0007669"/>
    <property type="project" value="TreeGrafter"/>
</dbReference>
<feature type="compositionally biased region" description="Basic and acidic residues" evidence="1">
    <location>
        <begin position="208"/>
        <end position="220"/>
    </location>
</feature>
<proteinExistence type="predicted"/>
<dbReference type="OrthoDB" id="21292at2759"/>